<evidence type="ECO:0000313" key="2">
    <source>
        <dbReference type="Proteomes" id="UP001195965"/>
    </source>
</evidence>
<protein>
    <submittedName>
        <fullName evidence="1">Uncharacterized protein</fullName>
    </submittedName>
</protein>
<evidence type="ECO:0000313" key="1">
    <source>
        <dbReference type="EMBL" id="XRI74614.1"/>
    </source>
</evidence>
<dbReference type="Proteomes" id="UP001195965">
    <property type="component" value="Chromosome"/>
</dbReference>
<keyword evidence="2" id="KW-1185">Reference proteome</keyword>
<organism evidence="1 2">
    <name type="scientific">Acidithiobacillus montserratensis</name>
    <dbReference type="NCBI Taxonomy" id="2729135"/>
    <lineage>
        <taxon>Bacteria</taxon>
        <taxon>Pseudomonadati</taxon>
        <taxon>Pseudomonadota</taxon>
        <taxon>Acidithiobacillia</taxon>
        <taxon>Acidithiobacillales</taxon>
        <taxon>Acidithiobacillaceae</taxon>
        <taxon>Acidithiobacillus</taxon>
    </lineage>
</organism>
<reference evidence="1 2" key="1">
    <citation type="journal article" date="2021" name="ISME J.">
        <title>Genomic evolution of the class Acidithiobacillia: deep-branching Proteobacteria living in extreme acidic conditions.</title>
        <authorList>
            <person name="Moya-Beltran A."/>
            <person name="Beard S."/>
            <person name="Rojas-Villalobos C."/>
            <person name="Issotta F."/>
            <person name="Gallardo Y."/>
            <person name="Ulloa R."/>
            <person name="Giaveno A."/>
            <person name="Degli Esposti M."/>
            <person name="Johnson D.B."/>
            <person name="Quatrini R."/>
        </authorList>
    </citation>
    <scope>NUCLEOTIDE SEQUENCE [LARGE SCALE GENOMIC DNA]</scope>
    <source>
        <strain evidence="1 2">GG1-14</strain>
    </source>
</reference>
<proteinExistence type="predicted"/>
<sequence>MSDLKPSYRYIEQIRSGQPQKDIFLGFASHAGDALDWVSEQKERKQSFFRLIEGEFGFGKTTFARILCDRDISPVKGFITSLGIRSTFKEKFVISDWLFRAEPTPLFQEMVLSVKQGGIPSLASLDPSWYPLVLAVLGVVNGRYQSNVIQSLLQRWIVEDRVQDLKVLLSGNAGMPVAIPLLSERIMEGFFDVAATLLAGTGSFPVLILDEAESIALLHNTNSGKDRAAQRIREWMDYLMNRTGDPVGFFGLITHEGMDTMYRYGALGDRVASPKDFFLAEHVLWRMNRLGAWNDIPAIIEFLIGCYCAEDATSVGRKTGEALRQISPEAYEKSVACLKDFGFSPRQKLKMVVCDILDRYQSPEIIQEWLEKNRKPTQEETPEDALPVPLVIDEDSADEWMWEEDLTEKEIPTQADGAMNIADDEDARVYAALRAIVPDCDWDAESLSDADVSRENEDSEESQALVAEVLQPMECAVDTEDSEEFPAIDNSEAEIEYCENNMQLMDEELFNPLTHAPFFIPAAAQTFSFEKPAKNCQLKREYVPVNSSGQGAWFGSMLCWYPARRIAPLIPVHSVGTRMSPENAVAFLRQWMGNLLFAAAIFCHDSQGTYPGFCSNNELDYSVIKNWEEIPKEKMRAKMPVKFSTLRCLAWSILFQITNLQEIKNWQDLQATVDNLLLDRFGLRSEIRKMPRTGLLIQESGGGLSFFFSQPRIADMDISWNSVRYCKD</sequence>
<accession>A0ACD5HIA4</accession>
<name>A0ACD5HIA4_9PROT</name>
<gene>
    <name evidence="1" type="ORF">HHS34_005330</name>
</gene>
<dbReference type="EMBL" id="CP127526">
    <property type="protein sequence ID" value="XRI74614.1"/>
    <property type="molecule type" value="Genomic_DNA"/>
</dbReference>